<dbReference type="InterPro" id="IPR035979">
    <property type="entry name" value="RBD_domain_sf"/>
</dbReference>
<dbReference type="InterPro" id="IPR000504">
    <property type="entry name" value="RRM_dom"/>
</dbReference>
<dbReference type="SMART" id="SM00360">
    <property type="entry name" value="RRM"/>
    <property type="match status" value="1"/>
</dbReference>
<evidence type="ECO:0000256" key="2">
    <source>
        <dbReference type="ARBA" id="ARBA00022664"/>
    </source>
</evidence>
<evidence type="ECO:0000256" key="6">
    <source>
        <dbReference type="ARBA" id="ARBA00022833"/>
    </source>
</evidence>
<dbReference type="GO" id="GO:0003723">
    <property type="term" value="F:RNA binding"/>
    <property type="evidence" value="ECO:0007669"/>
    <property type="project" value="UniProtKB-UniRule"/>
</dbReference>
<evidence type="ECO:0000256" key="7">
    <source>
        <dbReference type="ARBA" id="ARBA00023187"/>
    </source>
</evidence>
<dbReference type="InterPro" id="IPR050907">
    <property type="entry name" value="SRSF"/>
</dbReference>
<evidence type="ECO:0000259" key="11">
    <source>
        <dbReference type="PROSITE" id="PS50102"/>
    </source>
</evidence>
<keyword evidence="3" id="KW-0479">Metal-binding</keyword>
<sequence length="94" mass="11054">MSRVYVGNLDSRVSERDLEDEFRVYGVIRSVWVARRPPGYAFIDFDDRRDAQDAIRELDEDLHCFGVLSRKLHFSCIMALFYEMCASAINLWPM</sequence>
<evidence type="ECO:0000313" key="13">
    <source>
        <dbReference type="Proteomes" id="UP000236291"/>
    </source>
</evidence>
<evidence type="ECO:0000256" key="10">
    <source>
        <dbReference type="PROSITE-ProRule" id="PRU00176"/>
    </source>
</evidence>
<dbReference type="GO" id="GO:0000398">
    <property type="term" value="P:mRNA splicing, via spliceosome"/>
    <property type="evidence" value="ECO:0007669"/>
    <property type="project" value="UniProtKB-ARBA"/>
</dbReference>
<dbReference type="PANTHER" id="PTHR23147">
    <property type="entry name" value="SERINE/ARGININE RICH SPLICING FACTOR"/>
    <property type="match status" value="1"/>
</dbReference>
<keyword evidence="2" id="KW-0507">mRNA processing</keyword>
<keyword evidence="8" id="KW-0539">Nucleus</keyword>
<evidence type="ECO:0000256" key="4">
    <source>
        <dbReference type="ARBA" id="ARBA00022728"/>
    </source>
</evidence>
<evidence type="ECO:0000256" key="5">
    <source>
        <dbReference type="ARBA" id="ARBA00022771"/>
    </source>
</evidence>
<dbReference type="STRING" id="57577.A0A2K3M797"/>
<feature type="domain" description="RRM" evidence="11">
    <location>
        <begin position="2"/>
        <end position="59"/>
    </location>
</feature>
<dbReference type="GO" id="GO:0005681">
    <property type="term" value="C:spliceosomal complex"/>
    <property type="evidence" value="ECO:0007669"/>
    <property type="project" value="UniProtKB-KW"/>
</dbReference>
<dbReference type="InterPro" id="IPR012677">
    <property type="entry name" value="Nucleotide-bd_a/b_plait_sf"/>
</dbReference>
<comment type="subcellular location">
    <subcellularLocation>
        <location evidence="1">Nucleus</location>
    </subcellularLocation>
</comment>
<dbReference type="GO" id="GO:0016607">
    <property type="term" value="C:nuclear speck"/>
    <property type="evidence" value="ECO:0007669"/>
    <property type="project" value="UniProtKB-ARBA"/>
</dbReference>
<dbReference type="Gene3D" id="3.30.70.330">
    <property type="match status" value="1"/>
</dbReference>
<gene>
    <name evidence="12" type="ORF">L195_g042709</name>
</gene>
<name>A0A2K3M797_TRIPR</name>
<evidence type="ECO:0000256" key="1">
    <source>
        <dbReference type="ARBA" id="ARBA00004123"/>
    </source>
</evidence>
<evidence type="ECO:0000256" key="8">
    <source>
        <dbReference type="ARBA" id="ARBA00023242"/>
    </source>
</evidence>
<keyword evidence="7" id="KW-0508">mRNA splicing</keyword>
<organism evidence="12 13">
    <name type="scientific">Trifolium pratense</name>
    <name type="common">Red clover</name>
    <dbReference type="NCBI Taxonomy" id="57577"/>
    <lineage>
        <taxon>Eukaryota</taxon>
        <taxon>Viridiplantae</taxon>
        <taxon>Streptophyta</taxon>
        <taxon>Embryophyta</taxon>
        <taxon>Tracheophyta</taxon>
        <taxon>Spermatophyta</taxon>
        <taxon>Magnoliopsida</taxon>
        <taxon>eudicotyledons</taxon>
        <taxon>Gunneridae</taxon>
        <taxon>Pentapetalae</taxon>
        <taxon>rosids</taxon>
        <taxon>fabids</taxon>
        <taxon>Fabales</taxon>
        <taxon>Fabaceae</taxon>
        <taxon>Papilionoideae</taxon>
        <taxon>50 kb inversion clade</taxon>
        <taxon>NPAAA clade</taxon>
        <taxon>Hologalegina</taxon>
        <taxon>IRL clade</taxon>
        <taxon>Trifolieae</taxon>
        <taxon>Trifolium</taxon>
    </lineage>
</organism>
<dbReference type="FunFam" id="3.30.70.330:FF:000214">
    <property type="entry name" value="Serine/arginine-rich splicing factor 7"/>
    <property type="match status" value="1"/>
</dbReference>
<protein>
    <submittedName>
        <fullName evidence="12">Serine/arginine-rich splicing factor RSZ22-like protein</fullName>
    </submittedName>
</protein>
<dbReference type="Proteomes" id="UP000236291">
    <property type="component" value="Unassembled WGS sequence"/>
</dbReference>
<proteinExistence type="inferred from homology"/>
<evidence type="ECO:0000256" key="3">
    <source>
        <dbReference type="ARBA" id="ARBA00022723"/>
    </source>
</evidence>
<keyword evidence="5" id="KW-0863">Zinc-finger</keyword>
<accession>A0A2K3M797</accession>
<dbReference type="AlphaFoldDB" id="A0A2K3M797"/>
<reference evidence="12 13" key="2">
    <citation type="journal article" date="2017" name="Front. Plant Sci.">
        <title>Gene Classification and Mining of Molecular Markers Useful in Red Clover (Trifolium pratense) Breeding.</title>
        <authorList>
            <person name="Istvanek J."/>
            <person name="Dluhosova J."/>
            <person name="Dluhos P."/>
            <person name="Patkova L."/>
            <person name="Nedelnik J."/>
            <person name="Repkova J."/>
        </authorList>
    </citation>
    <scope>NUCLEOTIDE SEQUENCE [LARGE SCALE GENOMIC DNA]</scope>
    <source>
        <strain evidence="13">cv. Tatra</strain>
        <tissue evidence="12">Young leaves</tissue>
    </source>
</reference>
<evidence type="ECO:0000256" key="9">
    <source>
        <dbReference type="ARBA" id="ARBA00061011"/>
    </source>
</evidence>
<evidence type="ECO:0000313" key="12">
    <source>
        <dbReference type="EMBL" id="PNX86629.1"/>
    </source>
</evidence>
<keyword evidence="4" id="KW-0747">Spliceosome</keyword>
<reference evidence="12 13" key="1">
    <citation type="journal article" date="2014" name="Am. J. Bot.">
        <title>Genome assembly and annotation for red clover (Trifolium pratense; Fabaceae).</title>
        <authorList>
            <person name="Istvanek J."/>
            <person name="Jaros M."/>
            <person name="Krenek A."/>
            <person name="Repkova J."/>
        </authorList>
    </citation>
    <scope>NUCLEOTIDE SEQUENCE [LARGE SCALE GENOMIC DNA]</scope>
    <source>
        <strain evidence="13">cv. Tatra</strain>
        <tissue evidence="12">Young leaves</tissue>
    </source>
</reference>
<dbReference type="Pfam" id="PF00076">
    <property type="entry name" value="RRM_1"/>
    <property type="match status" value="1"/>
</dbReference>
<comment type="caution">
    <text evidence="12">The sequence shown here is derived from an EMBL/GenBank/DDBJ whole genome shotgun (WGS) entry which is preliminary data.</text>
</comment>
<keyword evidence="6" id="KW-0862">Zinc</keyword>
<comment type="similarity">
    <text evidence="9">Belongs to the splicing factor SR family. RSZ subfamily.</text>
</comment>
<dbReference type="PROSITE" id="PS50102">
    <property type="entry name" value="RRM"/>
    <property type="match status" value="1"/>
</dbReference>
<keyword evidence="10" id="KW-0694">RNA-binding</keyword>
<dbReference type="SUPFAM" id="SSF54928">
    <property type="entry name" value="RNA-binding domain, RBD"/>
    <property type="match status" value="1"/>
</dbReference>
<dbReference type="CDD" id="cd12373">
    <property type="entry name" value="RRM_SRSF3_like"/>
    <property type="match status" value="1"/>
</dbReference>
<dbReference type="EMBL" id="ASHM01051691">
    <property type="protein sequence ID" value="PNX86629.1"/>
    <property type="molecule type" value="Genomic_DNA"/>
</dbReference>
<dbReference type="GO" id="GO:0008270">
    <property type="term" value="F:zinc ion binding"/>
    <property type="evidence" value="ECO:0007669"/>
    <property type="project" value="UniProtKB-KW"/>
</dbReference>